<reference evidence="1" key="1">
    <citation type="submission" date="2025-08" db="UniProtKB">
        <authorList>
            <consortium name="Ensembl"/>
        </authorList>
    </citation>
    <scope>IDENTIFICATION</scope>
</reference>
<name>A0A8C2Z5A2_CYCLU</name>
<dbReference type="Ensembl" id="ENSCLMT00005022161.1">
    <property type="protein sequence ID" value="ENSCLMP00005021101.1"/>
    <property type="gene ID" value="ENSCLMG00005010547.1"/>
</dbReference>
<dbReference type="Proteomes" id="UP000694565">
    <property type="component" value="Unplaced"/>
</dbReference>
<dbReference type="GeneTree" id="ENSGT00940000179322"/>
<accession>A0A8C2Z5A2</accession>
<reference evidence="1" key="2">
    <citation type="submission" date="2025-09" db="UniProtKB">
        <authorList>
            <consortium name="Ensembl"/>
        </authorList>
    </citation>
    <scope>IDENTIFICATION</scope>
</reference>
<evidence type="ECO:0000313" key="1">
    <source>
        <dbReference type="Ensembl" id="ENSCLMP00005021101.1"/>
    </source>
</evidence>
<protein>
    <submittedName>
        <fullName evidence="1">Uncharacterized protein</fullName>
    </submittedName>
</protein>
<proteinExistence type="predicted"/>
<dbReference type="AlphaFoldDB" id="A0A8C2Z5A2"/>
<evidence type="ECO:0000313" key="2">
    <source>
        <dbReference type="Proteomes" id="UP000694565"/>
    </source>
</evidence>
<keyword evidence="2" id="KW-1185">Reference proteome</keyword>
<sequence length="61" mass="6831">MGNCLDWPLRTVGLFSPYQESIVSMTQNCALVSNIRFETCVFLSKGMATCRQAVRNVRDDG</sequence>
<organism evidence="1 2">
    <name type="scientific">Cyclopterus lumpus</name>
    <name type="common">Lumpsucker</name>
    <dbReference type="NCBI Taxonomy" id="8103"/>
    <lineage>
        <taxon>Eukaryota</taxon>
        <taxon>Metazoa</taxon>
        <taxon>Chordata</taxon>
        <taxon>Craniata</taxon>
        <taxon>Vertebrata</taxon>
        <taxon>Euteleostomi</taxon>
        <taxon>Actinopterygii</taxon>
        <taxon>Neopterygii</taxon>
        <taxon>Teleostei</taxon>
        <taxon>Neoteleostei</taxon>
        <taxon>Acanthomorphata</taxon>
        <taxon>Eupercaria</taxon>
        <taxon>Perciformes</taxon>
        <taxon>Cottioidei</taxon>
        <taxon>Cottales</taxon>
        <taxon>Cyclopteridae</taxon>
        <taxon>Cyclopterus</taxon>
    </lineage>
</organism>